<evidence type="ECO:0000256" key="1">
    <source>
        <dbReference type="ARBA" id="ARBA00022549"/>
    </source>
</evidence>
<dbReference type="Gene3D" id="1.25.10.10">
    <property type="entry name" value="Leucine-rich Repeat Variant"/>
    <property type="match status" value="1"/>
</dbReference>
<accession>A0ABV4X7D7</accession>
<organism evidence="3 4">
    <name type="scientific">Floridaenema aerugineum BLCC-F46</name>
    <dbReference type="NCBI Taxonomy" id="3153654"/>
    <lineage>
        <taxon>Bacteria</taxon>
        <taxon>Bacillati</taxon>
        <taxon>Cyanobacteriota</taxon>
        <taxon>Cyanophyceae</taxon>
        <taxon>Oscillatoriophycideae</taxon>
        <taxon>Aerosakkonematales</taxon>
        <taxon>Aerosakkonemataceae</taxon>
        <taxon>Floridanema</taxon>
        <taxon>Floridanema aerugineum</taxon>
    </lineage>
</organism>
<comment type="caution">
    <text evidence="3">The sequence shown here is derived from an EMBL/GenBank/DDBJ whole genome shotgun (WGS) entry which is preliminary data.</text>
</comment>
<dbReference type="InterPro" id="IPR016024">
    <property type="entry name" value="ARM-type_fold"/>
</dbReference>
<reference evidence="3 4" key="1">
    <citation type="submission" date="2024-09" db="EMBL/GenBank/DDBJ databases">
        <title>Floridaenema gen nov. (Aerosakkonemataceae, Aerosakkonematales ord. nov., Cyanobacteria) from benthic tropical and subtropical fresh waters, with the description of four new species.</title>
        <authorList>
            <person name="Moretto J.A."/>
            <person name="Berthold D.E."/>
            <person name="Lefler F.W."/>
            <person name="Huang I.-S."/>
            <person name="Laughinghouse H. IV."/>
        </authorList>
    </citation>
    <scope>NUCLEOTIDE SEQUENCE [LARGE SCALE GENOMIC DNA]</scope>
    <source>
        <strain evidence="3 4">BLCC-F46</strain>
    </source>
</reference>
<keyword evidence="2" id="KW-0605">Phycobilisome</keyword>
<evidence type="ECO:0000313" key="4">
    <source>
        <dbReference type="Proteomes" id="UP001576774"/>
    </source>
</evidence>
<evidence type="ECO:0000256" key="2">
    <source>
        <dbReference type="ARBA" id="ARBA00022738"/>
    </source>
</evidence>
<protein>
    <recommendedName>
        <fullName evidence="5">HEAT repeat domain-containing protein</fullName>
    </recommendedName>
</protein>
<sequence>MSQIDADFLLKDLESSEVEKQVLAVEQAGEIVNYIAIKTVEAFRKSQHRFLIAERLYRLGSVVVPPLEKVLQESDNSETSILAAVILLRFGSKVGVSCLLDAVAKDEEYSSLAASSLAAAEVKEAIAPMINRLKSCDLKNVDLAIGLLGALEDLQSEIPSDLRDRLIAEDTPWQIRTYAKRFGSNQENFEKAIALF</sequence>
<name>A0ABV4X7D7_9CYAN</name>
<dbReference type="SUPFAM" id="SSF48371">
    <property type="entry name" value="ARM repeat"/>
    <property type="match status" value="1"/>
</dbReference>
<dbReference type="Proteomes" id="UP001576774">
    <property type="component" value="Unassembled WGS sequence"/>
</dbReference>
<evidence type="ECO:0000313" key="3">
    <source>
        <dbReference type="EMBL" id="MFB2878201.1"/>
    </source>
</evidence>
<dbReference type="EMBL" id="JBHFNQ010000115">
    <property type="protein sequence ID" value="MFB2878201.1"/>
    <property type="molecule type" value="Genomic_DNA"/>
</dbReference>
<proteinExistence type="predicted"/>
<gene>
    <name evidence="3" type="ORF">ACE1CC_15220</name>
</gene>
<dbReference type="InterPro" id="IPR011989">
    <property type="entry name" value="ARM-like"/>
</dbReference>
<dbReference type="RefSeq" id="WP_413271278.1">
    <property type="nucleotide sequence ID" value="NZ_JBHFNQ010000115.1"/>
</dbReference>
<keyword evidence="4" id="KW-1185">Reference proteome</keyword>
<keyword evidence="1" id="KW-0042">Antenna complex</keyword>
<evidence type="ECO:0008006" key="5">
    <source>
        <dbReference type="Google" id="ProtNLM"/>
    </source>
</evidence>